<evidence type="ECO:0000313" key="2">
    <source>
        <dbReference type="Proteomes" id="UP001638806"/>
    </source>
</evidence>
<reference evidence="1" key="1">
    <citation type="submission" date="2024-12" db="EMBL/GenBank/DDBJ databases">
        <title>Comparative genomics and development of molecular markers within Purpureocillium lilacinum and among Purpureocillium species.</title>
        <authorList>
            <person name="Yeh Z.-Y."/>
            <person name="Ni N.-T."/>
            <person name="Lo P.-H."/>
            <person name="Mushyakhwo K."/>
            <person name="Lin C.-F."/>
            <person name="Nai Y.-S."/>
        </authorList>
    </citation>
    <scope>NUCLEOTIDE SEQUENCE</scope>
    <source>
        <strain evidence="1">NCHU-NPUST-175</strain>
    </source>
</reference>
<comment type="caution">
    <text evidence="1">The sequence shown here is derived from an EMBL/GenBank/DDBJ whole genome shotgun (WGS) entry which is preliminary data.</text>
</comment>
<sequence>MAEAQQVTQNVCQRYLKKDSLQTVLERLFPGQTDFRIRLREDQWCFTAPRTVTEAEIEYVVDTDESGTLARY</sequence>
<organism evidence="1 2">
    <name type="scientific">Purpureocillium lilacinum</name>
    <name type="common">Paecilomyces lilacinus</name>
    <dbReference type="NCBI Taxonomy" id="33203"/>
    <lineage>
        <taxon>Eukaryota</taxon>
        <taxon>Fungi</taxon>
        <taxon>Dikarya</taxon>
        <taxon>Ascomycota</taxon>
        <taxon>Pezizomycotina</taxon>
        <taxon>Sordariomycetes</taxon>
        <taxon>Hypocreomycetidae</taxon>
        <taxon>Hypocreales</taxon>
        <taxon>Ophiocordycipitaceae</taxon>
        <taxon>Purpureocillium</taxon>
    </lineage>
</organism>
<evidence type="ECO:0000313" key="1">
    <source>
        <dbReference type="EMBL" id="KAL3961013.1"/>
    </source>
</evidence>
<dbReference type="EMBL" id="JBGNUJ010000004">
    <property type="protein sequence ID" value="KAL3961013.1"/>
    <property type="molecule type" value="Genomic_DNA"/>
</dbReference>
<proteinExistence type="predicted"/>
<keyword evidence="2" id="KW-1185">Reference proteome</keyword>
<protein>
    <submittedName>
        <fullName evidence="1">Uncharacterized protein</fullName>
    </submittedName>
</protein>
<accession>A0ACC4E0F3</accession>
<name>A0ACC4E0F3_PURLI</name>
<dbReference type="Proteomes" id="UP001638806">
    <property type="component" value="Unassembled WGS sequence"/>
</dbReference>
<gene>
    <name evidence="1" type="ORF">ACCO45_006130</name>
</gene>